<dbReference type="PANTHER" id="PTHR11455:SF22">
    <property type="entry name" value="CRYPTOCHROME DASH"/>
    <property type="match status" value="1"/>
</dbReference>
<evidence type="ECO:0000256" key="6">
    <source>
        <dbReference type="PIRSR" id="PIRSR602081-1"/>
    </source>
</evidence>
<dbReference type="AlphaFoldDB" id="A0A2R5GHZ6"/>
<evidence type="ECO:0000259" key="9">
    <source>
        <dbReference type="PROSITE" id="PS51645"/>
    </source>
</evidence>
<sequence length="821" mass="92081">MGGAYRPVIVWFRNDLRLTDNAVLHLPEIQRATHLVGIYCLDDRFENARTKRFKEQAVAELEERFHKRFGAPLECYRGKPEKIIPDVVRKLRKLGTGSQDGFVVASEEVASYEKRVETKLQEQLAPLGFSLKLAWTYSLFHPDDLPFDVRSGDLPEPFTSFRKRIEDSQDAVVRQVLDVPTLKLGAIPLDDPNAGLDCVPGAWTPSQDGGGVGKSPDQSADATSHVLPFEDGPLKSGHPDHWLTFRGGESAANARLEYFVEHGLSKYKTKRNESVGWDYSTKLSPWLAAGNISPRQVYHRIRAYEEEHGESVHTYWCSVFEPLWRDFMRFQGIKYGNKLFFELGPAGEMPSGAKWSYGDRETAKRFKSWQEGRTGIPWVDGHMRELVHTGFMSNRGRQNVASFLVHNLHVDWREGAQFFQDQLIDHDVTSNWCNWASAAGVGTRGARLNRFNMDKQARDYDKLAVHARLWVPEVADVRPEAVHDLALRSRGSSMESFRSKKGQQRQEQQNKEQEQEQQEVKESGKGAEQQISAPYPPPIVRSMGGSRFENTRRLDRAELDATAAKVRHAVENAGCQVRCAMPPELRDKSSFGDVDLIVATFQDKEGGNEMILKAHEQAIDAAASALCSVARKGDAVTQMSLLSEEGFQVDLEFVPSASFALAVAVHAHGDFCWLLGRALQPLGLKLTTHGLFVRRAVATLLEDFLLSRDPHAVANFLGVCPSFFDGETSKTSDTLIEIEDRRACRAFINGGDVIQRHPYLAGPLVGQCLRELCISHGNGNWKAYLQWLQATPREDILNAIDAQVNALQRRANCDVARLSSS</sequence>
<feature type="region of interest" description="Disordered" evidence="8">
    <location>
        <begin position="203"/>
        <end position="230"/>
    </location>
</feature>
<keyword evidence="4 6" id="KW-0274">FAD</keyword>
<evidence type="ECO:0000313" key="11">
    <source>
        <dbReference type="Proteomes" id="UP000241890"/>
    </source>
</evidence>
<proteinExistence type="inferred from homology"/>
<accession>A0A2R5GHZ6</accession>
<evidence type="ECO:0000256" key="8">
    <source>
        <dbReference type="SAM" id="MobiDB-lite"/>
    </source>
</evidence>
<dbReference type="InterPro" id="IPR014729">
    <property type="entry name" value="Rossmann-like_a/b/a_fold"/>
</dbReference>
<dbReference type="PRINTS" id="PR00147">
    <property type="entry name" value="DNAPHOTLYASE"/>
</dbReference>
<evidence type="ECO:0000256" key="3">
    <source>
        <dbReference type="ARBA" id="ARBA00022630"/>
    </source>
</evidence>
<dbReference type="GO" id="GO:0003684">
    <property type="term" value="F:damaged DNA binding"/>
    <property type="evidence" value="ECO:0007669"/>
    <property type="project" value="TreeGrafter"/>
</dbReference>
<feature type="binding site" evidence="6">
    <location>
        <position position="267"/>
    </location>
    <ligand>
        <name>FAD</name>
        <dbReference type="ChEBI" id="CHEBI:57692"/>
    </ligand>
</feature>
<keyword evidence="11" id="KW-1185">Reference proteome</keyword>
<dbReference type="Proteomes" id="UP000241890">
    <property type="component" value="Unassembled WGS sequence"/>
</dbReference>
<dbReference type="InterPro" id="IPR006050">
    <property type="entry name" value="DNA_photolyase_N"/>
</dbReference>
<comment type="similarity">
    <text evidence="2">Belongs to the DNA photolyase class-1 family.</text>
</comment>
<dbReference type="GO" id="GO:0003904">
    <property type="term" value="F:deoxyribodipyrimidine photo-lyase activity"/>
    <property type="evidence" value="ECO:0007669"/>
    <property type="project" value="TreeGrafter"/>
</dbReference>
<comment type="cofactor">
    <cofactor evidence="1">
        <name>(6R)-5,10-methylene-5,6,7,8-tetrahydrofolate</name>
        <dbReference type="ChEBI" id="CHEBI:15636"/>
    </cofactor>
</comment>
<dbReference type="PANTHER" id="PTHR11455">
    <property type="entry name" value="CRYPTOCHROME"/>
    <property type="match status" value="1"/>
</dbReference>
<dbReference type="SUPFAM" id="SSF52425">
    <property type="entry name" value="Cryptochrome/photolyase, N-terminal domain"/>
    <property type="match status" value="1"/>
</dbReference>
<comment type="cofactor">
    <cofactor evidence="6">
        <name>FAD</name>
        <dbReference type="ChEBI" id="CHEBI:57692"/>
    </cofactor>
    <text evidence="6">Binds 1 FAD per subunit.</text>
</comment>
<reference evidence="10 11" key="1">
    <citation type="submission" date="2017-12" db="EMBL/GenBank/DDBJ databases">
        <title>Sequencing, de novo assembly and annotation of complete genome of a new Thraustochytrid species, strain FCC1311.</title>
        <authorList>
            <person name="Sedici K."/>
            <person name="Godart F."/>
            <person name="Aiese Cigliano R."/>
            <person name="Sanseverino W."/>
            <person name="Barakat M."/>
            <person name="Ortet P."/>
            <person name="Marechal E."/>
            <person name="Cagnac O."/>
            <person name="Amato A."/>
        </authorList>
    </citation>
    <scope>NUCLEOTIDE SEQUENCE [LARGE SCALE GENOMIC DNA]</scope>
</reference>
<feature type="binding site" evidence="6">
    <location>
        <begin position="425"/>
        <end position="427"/>
    </location>
    <ligand>
        <name>FAD</name>
        <dbReference type="ChEBI" id="CHEBI:57692"/>
    </ligand>
</feature>
<dbReference type="SUPFAM" id="SSF48173">
    <property type="entry name" value="Cryptochrome/photolyase FAD-binding domain"/>
    <property type="match status" value="1"/>
</dbReference>
<keyword evidence="5" id="KW-0157">Chromophore</keyword>
<evidence type="ECO:0000256" key="2">
    <source>
        <dbReference type="ARBA" id="ARBA00005862"/>
    </source>
</evidence>
<comment type="caution">
    <text evidence="10">The sequence shown here is derived from an EMBL/GenBank/DDBJ whole genome shotgun (WGS) entry which is preliminary data.</text>
</comment>
<keyword evidence="3 6" id="KW-0285">Flavoprotein</keyword>
<feature type="binding site" evidence="6">
    <location>
        <begin position="280"/>
        <end position="284"/>
    </location>
    <ligand>
        <name>FAD</name>
        <dbReference type="ChEBI" id="CHEBI:57692"/>
    </ligand>
</feature>
<protein>
    <submittedName>
        <fullName evidence="10">Cryptochrome DASH</fullName>
    </submittedName>
</protein>
<dbReference type="Gene3D" id="3.40.50.620">
    <property type="entry name" value="HUPs"/>
    <property type="match status" value="1"/>
</dbReference>
<dbReference type="Pfam" id="PF00875">
    <property type="entry name" value="DNA_photolyase"/>
    <property type="match status" value="1"/>
</dbReference>
<feature type="domain" description="Photolyase/cryptochrome alpha/beta" evidence="9">
    <location>
        <begin position="6"/>
        <end position="139"/>
    </location>
</feature>
<feature type="site" description="Electron transfer via tryptophanyl radical" evidence="7">
    <location>
        <position position="355"/>
    </location>
</feature>
<dbReference type="InterPro" id="IPR002081">
    <property type="entry name" value="Cryptochrome/DNA_photolyase_1"/>
</dbReference>
<dbReference type="GO" id="GO:0000719">
    <property type="term" value="P:photoreactive repair"/>
    <property type="evidence" value="ECO:0007669"/>
    <property type="project" value="TreeGrafter"/>
</dbReference>
<dbReference type="InterPro" id="IPR036155">
    <property type="entry name" value="Crypto/Photolyase_N_sf"/>
</dbReference>
<dbReference type="GO" id="GO:0071949">
    <property type="term" value="F:FAD binding"/>
    <property type="evidence" value="ECO:0007669"/>
    <property type="project" value="TreeGrafter"/>
</dbReference>
<dbReference type="InterPro" id="IPR014133">
    <property type="entry name" value="Cry_DASH"/>
</dbReference>
<organism evidence="10 11">
    <name type="scientific">Hondaea fermentalgiana</name>
    <dbReference type="NCBI Taxonomy" id="2315210"/>
    <lineage>
        <taxon>Eukaryota</taxon>
        <taxon>Sar</taxon>
        <taxon>Stramenopiles</taxon>
        <taxon>Bigyra</taxon>
        <taxon>Labyrinthulomycetes</taxon>
        <taxon>Thraustochytrida</taxon>
        <taxon>Thraustochytriidae</taxon>
        <taxon>Hondaea</taxon>
    </lineage>
</organism>
<dbReference type="NCBIfam" id="TIGR02765">
    <property type="entry name" value="crypto_DASH"/>
    <property type="match status" value="1"/>
</dbReference>
<dbReference type="InterPro" id="IPR005101">
    <property type="entry name" value="Cryptochr/Photolyase_FAD-bd"/>
</dbReference>
<evidence type="ECO:0000256" key="1">
    <source>
        <dbReference type="ARBA" id="ARBA00001932"/>
    </source>
</evidence>
<dbReference type="InParanoid" id="A0A2R5GHZ6"/>
<dbReference type="Pfam" id="PF03441">
    <property type="entry name" value="FAD_binding_7"/>
    <property type="match status" value="1"/>
</dbReference>
<name>A0A2R5GHZ6_9STRA</name>
<feature type="region of interest" description="Disordered" evidence="8">
    <location>
        <begin position="488"/>
        <end position="544"/>
    </location>
</feature>
<dbReference type="Gene3D" id="1.10.579.10">
    <property type="entry name" value="DNA Cyclobutane Dipyrimidine Photolyase, subunit A, domain 3"/>
    <property type="match status" value="1"/>
</dbReference>
<feature type="compositionally biased region" description="Basic and acidic residues" evidence="8">
    <location>
        <begin position="508"/>
        <end position="525"/>
    </location>
</feature>
<gene>
    <name evidence="10" type="ORF">FCC1311_067362</name>
</gene>
<dbReference type="OrthoDB" id="435881at2759"/>
<dbReference type="EMBL" id="BEYU01000077">
    <property type="protein sequence ID" value="GBG30516.1"/>
    <property type="molecule type" value="Genomic_DNA"/>
</dbReference>
<dbReference type="InterPro" id="IPR036134">
    <property type="entry name" value="Crypto/Photolyase_FAD-like_sf"/>
</dbReference>
<evidence type="ECO:0000256" key="5">
    <source>
        <dbReference type="ARBA" id="ARBA00022991"/>
    </source>
</evidence>
<evidence type="ECO:0000313" key="10">
    <source>
        <dbReference type="EMBL" id="GBG30516.1"/>
    </source>
</evidence>
<evidence type="ECO:0000256" key="7">
    <source>
        <dbReference type="PIRSR" id="PIRSR602081-2"/>
    </source>
</evidence>
<dbReference type="PROSITE" id="PS51645">
    <property type="entry name" value="PHR_CRY_ALPHA_BETA"/>
    <property type="match status" value="1"/>
</dbReference>
<dbReference type="Gene3D" id="1.25.40.80">
    <property type="match status" value="1"/>
</dbReference>
<evidence type="ECO:0000256" key="4">
    <source>
        <dbReference type="ARBA" id="ARBA00022827"/>
    </source>
</evidence>
<feature type="site" description="Electron transfer via tryptophanyl radical" evidence="7">
    <location>
        <position position="435"/>
    </location>
</feature>
<feature type="site" description="Electron transfer via tryptophanyl radical" evidence="7">
    <location>
        <position position="412"/>
    </location>
</feature>